<feature type="compositionally biased region" description="Low complexity" evidence="1">
    <location>
        <begin position="21"/>
        <end position="30"/>
    </location>
</feature>
<feature type="region of interest" description="Disordered" evidence="1">
    <location>
        <begin position="1"/>
        <end position="66"/>
    </location>
</feature>
<dbReference type="STRING" id="71717.A0A4Y7T8S0"/>
<gene>
    <name evidence="2" type="ORF">FA13DRAFT_1814383</name>
</gene>
<feature type="region of interest" description="Disordered" evidence="1">
    <location>
        <begin position="151"/>
        <end position="232"/>
    </location>
</feature>
<dbReference type="EMBL" id="QPFP01000022">
    <property type="protein sequence ID" value="TEB30545.1"/>
    <property type="molecule type" value="Genomic_DNA"/>
</dbReference>
<evidence type="ECO:0000256" key="1">
    <source>
        <dbReference type="SAM" id="MobiDB-lite"/>
    </source>
</evidence>
<evidence type="ECO:0000313" key="3">
    <source>
        <dbReference type="Proteomes" id="UP000298030"/>
    </source>
</evidence>
<dbReference type="Proteomes" id="UP000298030">
    <property type="component" value="Unassembled WGS sequence"/>
</dbReference>
<evidence type="ECO:0000313" key="2">
    <source>
        <dbReference type="EMBL" id="TEB30545.1"/>
    </source>
</evidence>
<feature type="compositionally biased region" description="Basic and acidic residues" evidence="1">
    <location>
        <begin position="161"/>
        <end position="170"/>
    </location>
</feature>
<organism evidence="2 3">
    <name type="scientific">Coprinellus micaceus</name>
    <name type="common">Glistening ink-cap mushroom</name>
    <name type="synonym">Coprinus micaceus</name>
    <dbReference type="NCBI Taxonomy" id="71717"/>
    <lineage>
        <taxon>Eukaryota</taxon>
        <taxon>Fungi</taxon>
        <taxon>Dikarya</taxon>
        <taxon>Basidiomycota</taxon>
        <taxon>Agaricomycotina</taxon>
        <taxon>Agaricomycetes</taxon>
        <taxon>Agaricomycetidae</taxon>
        <taxon>Agaricales</taxon>
        <taxon>Agaricineae</taxon>
        <taxon>Psathyrellaceae</taxon>
        <taxon>Coprinellus</taxon>
    </lineage>
</organism>
<feature type="region of interest" description="Disordered" evidence="1">
    <location>
        <begin position="688"/>
        <end position="757"/>
    </location>
</feature>
<comment type="caution">
    <text evidence="2">The sequence shown here is derived from an EMBL/GenBank/DDBJ whole genome shotgun (WGS) entry which is preliminary data.</text>
</comment>
<accession>A0A4Y7T8S0</accession>
<dbReference type="OrthoDB" id="3260792at2759"/>
<proteinExistence type="predicted"/>
<feature type="region of interest" description="Disordered" evidence="1">
    <location>
        <begin position="294"/>
        <end position="315"/>
    </location>
</feature>
<protein>
    <submittedName>
        <fullName evidence="2">Uncharacterized protein</fullName>
    </submittedName>
</protein>
<feature type="region of interest" description="Disordered" evidence="1">
    <location>
        <begin position="99"/>
        <end position="130"/>
    </location>
</feature>
<feature type="compositionally biased region" description="Low complexity" evidence="1">
    <location>
        <begin position="194"/>
        <end position="206"/>
    </location>
</feature>
<feature type="compositionally biased region" description="Acidic residues" evidence="1">
    <location>
        <begin position="210"/>
        <end position="220"/>
    </location>
</feature>
<keyword evidence="3" id="KW-1185">Reference proteome</keyword>
<feature type="compositionally biased region" description="Basic and acidic residues" evidence="1">
    <location>
        <begin position="222"/>
        <end position="232"/>
    </location>
</feature>
<sequence length="783" mass="86360">MAPAPNMQYPIHDIYNHLHGNDSSSGSSDSGSGGGGRQGPIRGQAKHRTRPHTPPPLSGHVLSGVNSTLPGEHASTFYKGVVDFEAMPKCVDLPRIVTHRPSLSPGEHSPTGELRSRWSPDTSSYPNSAILDHDTHSQVRSPLENHLQFVSSVSPSSSADMRARSGDDGHSLSPVPDPLSAGLSDEADDELSYETESTLSLASTTRSESDVDSPEAESSSEQEVKGFEDHNSREAELQDYFTHTSRTPTKKTSFGLRQKVRKTKYTHGHALQRMPGKVKGFSVQVPHYHHRLHAGDIKEGGDGKKRIRSGTPGSAVPKRLCLEEKGPGFRSGESSDEYEAPGSAFVNLNLSETGRDVRVLVRSKQTGARAAGGRLFDYYRILDKLLVEEPMLFEDTDDLYHRKLIMYPHDSPKFMIKRLPLSSSELRVVLELNQAEVRSVAWNPAPRVICAVDRPRSCLISDKHIGDDRLGRPDDDVFLFFEPLEEVENNVGLNGVEYLVMFKELLEGLTFLHEHHVAGFRCNLARSFMRLPSAQRVKKPVAQVSGISSPFRLSDHNAGTLRYRFVDFAEAQRLGSASPLPSPISPTPTMVAHDEVMKDVQDLGSLLDLTLRERMSPEVQEHFTPLTILMLNGRISADGARVMFMDVLRNSEVERALRSSGRLSSKARQTAPQMSFWTKKKRSIFVKSVSDSEASEEGSGYDIMNGEEDSDDQGHPQYYYPIGTDSDDPNYRSEGGDEEEGTSDGRGGPGTITAYAIPGGDVRLTSVEIVPTTIHRNWAQGKN</sequence>
<feature type="compositionally biased region" description="Basic and acidic residues" evidence="1">
    <location>
        <begin position="294"/>
        <end position="304"/>
    </location>
</feature>
<name>A0A4Y7T8S0_COPMI</name>
<dbReference type="AlphaFoldDB" id="A0A4Y7T8S0"/>
<reference evidence="2 3" key="1">
    <citation type="journal article" date="2019" name="Nat. Ecol. Evol.">
        <title>Megaphylogeny resolves global patterns of mushroom evolution.</title>
        <authorList>
            <person name="Varga T."/>
            <person name="Krizsan K."/>
            <person name="Foldi C."/>
            <person name="Dima B."/>
            <person name="Sanchez-Garcia M."/>
            <person name="Sanchez-Ramirez S."/>
            <person name="Szollosi G.J."/>
            <person name="Szarkandi J.G."/>
            <person name="Papp V."/>
            <person name="Albert L."/>
            <person name="Andreopoulos W."/>
            <person name="Angelini C."/>
            <person name="Antonin V."/>
            <person name="Barry K.W."/>
            <person name="Bougher N.L."/>
            <person name="Buchanan P."/>
            <person name="Buyck B."/>
            <person name="Bense V."/>
            <person name="Catcheside P."/>
            <person name="Chovatia M."/>
            <person name="Cooper J."/>
            <person name="Damon W."/>
            <person name="Desjardin D."/>
            <person name="Finy P."/>
            <person name="Geml J."/>
            <person name="Haridas S."/>
            <person name="Hughes K."/>
            <person name="Justo A."/>
            <person name="Karasinski D."/>
            <person name="Kautmanova I."/>
            <person name="Kiss B."/>
            <person name="Kocsube S."/>
            <person name="Kotiranta H."/>
            <person name="LaButti K.M."/>
            <person name="Lechner B.E."/>
            <person name="Liimatainen K."/>
            <person name="Lipzen A."/>
            <person name="Lukacs Z."/>
            <person name="Mihaltcheva S."/>
            <person name="Morgado L.N."/>
            <person name="Niskanen T."/>
            <person name="Noordeloos M.E."/>
            <person name="Ohm R.A."/>
            <person name="Ortiz-Santana B."/>
            <person name="Ovrebo C."/>
            <person name="Racz N."/>
            <person name="Riley R."/>
            <person name="Savchenko A."/>
            <person name="Shiryaev A."/>
            <person name="Soop K."/>
            <person name="Spirin V."/>
            <person name="Szebenyi C."/>
            <person name="Tomsovsky M."/>
            <person name="Tulloss R.E."/>
            <person name="Uehling J."/>
            <person name="Grigoriev I.V."/>
            <person name="Vagvolgyi C."/>
            <person name="Papp T."/>
            <person name="Martin F.M."/>
            <person name="Miettinen O."/>
            <person name="Hibbett D.S."/>
            <person name="Nagy L.G."/>
        </authorList>
    </citation>
    <scope>NUCLEOTIDE SEQUENCE [LARGE SCALE GENOMIC DNA]</scope>
    <source>
        <strain evidence="2 3">FP101781</strain>
    </source>
</reference>